<evidence type="ECO:0000256" key="3">
    <source>
        <dbReference type="ARBA" id="ARBA00022692"/>
    </source>
</evidence>
<dbReference type="Pfam" id="PF03649">
    <property type="entry name" value="UPF0014"/>
    <property type="match status" value="1"/>
</dbReference>
<evidence type="ECO:0000313" key="8">
    <source>
        <dbReference type="Proteomes" id="UP001248709"/>
    </source>
</evidence>
<dbReference type="RefSeq" id="WP_025698030.1">
    <property type="nucleotide sequence ID" value="NZ_JAUSUY010000006.1"/>
</dbReference>
<feature type="transmembrane region" description="Helical" evidence="6">
    <location>
        <begin position="65"/>
        <end position="83"/>
    </location>
</feature>
<keyword evidence="4 6" id="KW-1133">Transmembrane helix</keyword>
<feature type="transmembrane region" description="Helical" evidence="6">
    <location>
        <begin position="223"/>
        <end position="247"/>
    </location>
</feature>
<accession>A0ABU3H648</accession>
<evidence type="ECO:0000256" key="6">
    <source>
        <dbReference type="SAM" id="Phobius"/>
    </source>
</evidence>
<gene>
    <name evidence="7" type="ORF">J2Z22_001810</name>
</gene>
<evidence type="ECO:0000256" key="1">
    <source>
        <dbReference type="ARBA" id="ARBA00004141"/>
    </source>
</evidence>
<sequence>MNGTIDLLFWQLAAAYLFVLVLIVIVRMKGIPREKEIFIAAVRMTLQLILVGYLLVYVFGHAHPAYTLLLVAIMLAFSIRTVIKRAKGKLSFAMKRCIALSMTSGILVSLVYFIVIVLRLVPWYEPRYVIPIAGMIVGNSMTGVALGVNSLIEGMHGQKNKVEGALMLGATPRIAARDIVNQAFDAAMLPTINSMVGMGIVFLPGMMTGQILSGTSPIVAVEYQIAIMLGIVGSVSLSVILFVQLGYRTFFNRRSQLELQNIDKQKHRTAKAE</sequence>
<proteinExistence type="inferred from homology"/>
<comment type="caution">
    <text evidence="7">The sequence shown here is derived from an EMBL/GenBank/DDBJ whole genome shotgun (WGS) entry which is preliminary data.</text>
</comment>
<name>A0ABU3H648_9BACL</name>
<dbReference type="Proteomes" id="UP001248709">
    <property type="component" value="Unassembled WGS sequence"/>
</dbReference>
<reference evidence="7 8" key="1">
    <citation type="submission" date="2023-07" db="EMBL/GenBank/DDBJ databases">
        <title>Genomic Encyclopedia of Type Strains, Phase IV (KMG-IV): sequencing the most valuable type-strain genomes for metagenomic binning, comparative biology and taxonomic classification.</title>
        <authorList>
            <person name="Goeker M."/>
        </authorList>
    </citation>
    <scope>NUCLEOTIDE SEQUENCE [LARGE SCALE GENOMIC DNA]</scope>
    <source>
        <strain evidence="7 8">T98</strain>
    </source>
</reference>
<dbReference type="InterPro" id="IPR005226">
    <property type="entry name" value="UPF0014_fam"/>
</dbReference>
<evidence type="ECO:0000256" key="2">
    <source>
        <dbReference type="ARBA" id="ARBA00005268"/>
    </source>
</evidence>
<evidence type="ECO:0000313" key="7">
    <source>
        <dbReference type="EMBL" id="MDT3426284.1"/>
    </source>
</evidence>
<feature type="transmembrane region" description="Helical" evidence="6">
    <location>
        <begin position="104"/>
        <end position="122"/>
    </location>
</feature>
<feature type="transmembrane region" description="Helical" evidence="6">
    <location>
        <begin position="7"/>
        <end position="26"/>
    </location>
</feature>
<protein>
    <submittedName>
        <fullName evidence="7">ABC transport system permease protein</fullName>
    </submittedName>
</protein>
<keyword evidence="8" id="KW-1185">Reference proteome</keyword>
<keyword evidence="5 6" id="KW-0472">Membrane</keyword>
<dbReference type="PANTHER" id="PTHR30028:SF0">
    <property type="entry name" value="PROTEIN ALUMINUM SENSITIVE 3"/>
    <property type="match status" value="1"/>
</dbReference>
<feature type="transmembrane region" description="Helical" evidence="6">
    <location>
        <begin position="183"/>
        <end position="203"/>
    </location>
</feature>
<dbReference type="EMBL" id="JAUSUY010000006">
    <property type="protein sequence ID" value="MDT3426284.1"/>
    <property type="molecule type" value="Genomic_DNA"/>
</dbReference>
<keyword evidence="3 6" id="KW-0812">Transmembrane</keyword>
<dbReference type="PANTHER" id="PTHR30028">
    <property type="entry name" value="UPF0014 INNER MEMBRANE PROTEIN YBBM-RELATED"/>
    <property type="match status" value="1"/>
</dbReference>
<comment type="similarity">
    <text evidence="2">Belongs to the UPF0014 family.</text>
</comment>
<evidence type="ECO:0000256" key="4">
    <source>
        <dbReference type="ARBA" id="ARBA00022989"/>
    </source>
</evidence>
<organism evidence="7 8">
    <name type="scientific">Paenibacillus forsythiae</name>
    <dbReference type="NCBI Taxonomy" id="365616"/>
    <lineage>
        <taxon>Bacteria</taxon>
        <taxon>Bacillati</taxon>
        <taxon>Bacillota</taxon>
        <taxon>Bacilli</taxon>
        <taxon>Bacillales</taxon>
        <taxon>Paenibacillaceae</taxon>
        <taxon>Paenibacillus</taxon>
    </lineage>
</organism>
<comment type="subcellular location">
    <subcellularLocation>
        <location evidence="1">Membrane</location>
        <topology evidence="1">Multi-pass membrane protein</topology>
    </subcellularLocation>
</comment>
<evidence type="ECO:0000256" key="5">
    <source>
        <dbReference type="ARBA" id="ARBA00023136"/>
    </source>
</evidence>
<feature type="transmembrane region" description="Helical" evidence="6">
    <location>
        <begin position="128"/>
        <end position="152"/>
    </location>
</feature>
<feature type="transmembrane region" description="Helical" evidence="6">
    <location>
        <begin position="38"/>
        <end position="59"/>
    </location>
</feature>